<gene>
    <name evidence="1" type="ORF">HNP46_002209</name>
</gene>
<dbReference type="Proteomes" id="UP000566995">
    <property type="component" value="Unassembled WGS sequence"/>
</dbReference>
<evidence type="ECO:0000313" key="1">
    <source>
        <dbReference type="EMBL" id="MBB4863362.1"/>
    </source>
</evidence>
<sequence length="55" mass="6255">MFVQFESEEEREVVSIFSCRQDDEAYPNQGEVAEHDPRVEAFIKLSGELAGIPKP</sequence>
<dbReference type="AlphaFoldDB" id="A0A7W7P1J8"/>
<reference evidence="1 2" key="1">
    <citation type="submission" date="2020-08" db="EMBL/GenBank/DDBJ databases">
        <title>Functional genomics of gut bacteria from endangered species of beetles.</title>
        <authorList>
            <person name="Carlos-Shanley C."/>
        </authorList>
    </citation>
    <scope>NUCLEOTIDE SEQUENCE [LARGE SCALE GENOMIC DNA]</scope>
    <source>
        <strain evidence="1 2">S00179</strain>
    </source>
</reference>
<accession>A0A7W7P1J8</accession>
<proteinExistence type="predicted"/>
<comment type="caution">
    <text evidence="1">The sequence shown here is derived from an EMBL/GenBank/DDBJ whole genome shotgun (WGS) entry which is preliminary data.</text>
</comment>
<evidence type="ECO:0000313" key="2">
    <source>
        <dbReference type="Proteomes" id="UP000566995"/>
    </source>
</evidence>
<name>A0A7W7P1J8_PSENT</name>
<protein>
    <submittedName>
        <fullName evidence="1">Uncharacterized protein</fullName>
    </submittedName>
</protein>
<organism evidence="1 2">
    <name type="scientific">Pseudomonas nitroreducens</name>
    <dbReference type="NCBI Taxonomy" id="46680"/>
    <lineage>
        <taxon>Bacteria</taxon>
        <taxon>Pseudomonadati</taxon>
        <taxon>Pseudomonadota</taxon>
        <taxon>Gammaproteobacteria</taxon>
        <taxon>Pseudomonadales</taxon>
        <taxon>Pseudomonadaceae</taxon>
        <taxon>Pseudomonas</taxon>
    </lineage>
</organism>
<dbReference type="EMBL" id="JACHLI010000006">
    <property type="protein sequence ID" value="MBB4863362.1"/>
    <property type="molecule type" value="Genomic_DNA"/>
</dbReference>
<dbReference type="RefSeq" id="WP_184588671.1">
    <property type="nucleotide sequence ID" value="NZ_JACHLI010000006.1"/>
</dbReference>